<protein>
    <recommendedName>
        <fullName evidence="6">Rieske domain-containing protein</fullName>
    </recommendedName>
</protein>
<organism evidence="7">
    <name type="scientific">viral metagenome</name>
    <dbReference type="NCBI Taxonomy" id="1070528"/>
    <lineage>
        <taxon>unclassified sequences</taxon>
        <taxon>metagenomes</taxon>
        <taxon>organismal metagenomes</taxon>
    </lineage>
</organism>
<dbReference type="GO" id="GO:0005737">
    <property type="term" value="C:cytoplasm"/>
    <property type="evidence" value="ECO:0007669"/>
    <property type="project" value="TreeGrafter"/>
</dbReference>
<evidence type="ECO:0000256" key="1">
    <source>
        <dbReference type="ARBA" id="ARBA00022714"/>
    </source>
</evidence>
<dbReference type="SUPFAM" id="SSF50022">
    <property type="entry name" value="ISP domain"/>
    <property type="match status" value="1"/>
</dbReference>
<evidence type="ECO:0000256" key="5">
    <source>
        <dbReference type="ARBA" id="ARBA00023014"/>
    </source>
</evidence>
<dbReference type="SUPFAM" id="SSF55961">
    <property type="entry name" value="Bet v1-like"/>
    <property type="match status" value="1"/>
</dbReference>
<evidence type="ECO:0000256" key="4">
    <source>
        <dbReference type="ARBA" id="ARBA00023004"/>
    </source>
</evidence>
<dbReference type="InterPro" id="IPR036922">
    <property type="entry name" value="Rieske_2Fe-2S_sf"/>
</dbReference>
<feature type="domain" description="Rieske" evidence="6">
    <location>
        <begin position="71"/>
        <end position="174"/>
    </location>
</feature>
<dbReference type="Pfam" id="PF00355">
    <property type="entry name" value="Rieske"/>
    <property type="match status" value="1"/>
</dbReference>
<evidence type="ECO:0000313" key="7">
    <source>
        <dbReference type="EMBL" id="QHT19968.1"/>
    </source>
</evidence>
<dbReference type="PROSITE" id="PS51296">
    <property type="entry name" value="RIESKE"/>
    <property type="match status" value="1"/>
</dbReference>
<evidence type="ECO:0000256" key="2">
    <source>
        <dbReference type="ARBA" id="ARBA00022723"/>
    </source>
</evidence>
<evidence type="ECO:0000256" key="3">
    <source>
        <dbReference type="ARBA" id="ARBA00023002"/>
    </source>
</evidence>
<dbReference type="Gene3D" id="3.90.380.10">
    <property type="entry name" value="Naphthalene 1,2-dioxygenase Alpha Subunit, Chain A, domain 1"/>
    <property type="match status" value="1"/>
</dbReference>
<dbReference type="InterPro" id="IPR015881">
    <property type="entry name" value="ARHD_Rieske_2Fe_2S"/>
</dbReference>
<dbReference type="EMBL" id="MN739673">
    <property type="protein sequence ID" value="QHT19968.1"/>
    <property type="molecule type" value="Genomic_DNA"/>
</dbReference>
<dbReference type="PANTHER" id="PTHR21266">
    <property type="entry name" value="IRON-SULFUR DOMAIN CONTAINING PROTEIN"/>
    <property type="match status" value="1"/>
</dbReference>
<keyword evidence="3" id="KW-0560">Oxidoreductase</keyword>
<evidence type="ECO:0000259" key="6">
    <source>
        <dbReference type="PROSITE" id="PS51296"/>
    </source>
</evidence>
<dbReference type="GO" id="GO:0005506">
    <property type="term" value="F:iron ion binding"/>
    <property type="evidence" value="ECO:0007669"/>
    <property type="project" value="InterPro"/>
</dbReference>
<keyword evidence="5" id="KW-0411">Iron-sulfur</keyword>
<sequence>MRILPIFAYFIFVNCINGFVHILPFTKINKNDKSQNILQDEFKLEKIEYEQKKTFSNQETLSENDKYNLNWYVIGEVNKVKKNTINKISIWGKNYAFWNNGTDYFSVDDSCTHRGASLSIGKLKNNNIVCPYHAYEFDTSGTLKVVPGLPNFQNTACQNLNTYPVVARNGWLYMNIVSEKFYKTNDIKIFDEPESRNTSFKSIFLNRNFNAYGRVVSENSLDVMHIGFVHTFGNTKNPAPTKEVPPYLVGDFPFHYKTTYNYKSGENSMVKKMFKMEDLLIENEFILPHTTIARVIFGNFVSTVMTFAQPLNITHTRLFVKTYRNFWHTNDDSIFGKILNSIGDYFTTDMMSTTVMQDKAVVESIPLEKVNGLFNMKYDKIQNVYTSLYKKLIHNSTNFE</sequence>
<keyword evidence="4" id="KW-0408">Iron</keyword>
<dbReference type="GO" id="GO:0051537">
    <property type="term" value="F:2 iron, 2 sulfur cluster binding"/>
    <property type="evidence" value="ECO:0007669"/>
    <property type="project" value="UniProtKB-KW"/>
</dbReference>
<dbReference type="Gene3D" id="2.102.10.10">
    <property type="entry name" value="Rieske [2Fe-2S] iron-sulphur domain"/>
    <property type="match status" value="1"/>
</dbReference>
<reference evidence="7" key="1">
    <citation type="journal article" date="2020" name="Nature">
        <title>Giant virus diversity and host interactions through global metagenomics.</title>
        <authorList>
            <person name="Schulz F."/>
            <person name="Roux S."/>
            <person name="Paez-Espino D."/>
            <person name="Jungbluth S."/>
            <person name="Walsh D.A."/>
            <person name="Denef V.J."/>
            <person name="McMahon K.D."/>
            <person name="Konstantinidis K.T."/>
            <person name="Eloe-Fadrosh E.A."/>
            <person name="Kyrpides N.C."/>
            <person name="Woyke T."/>
        </authorList>
    </citation>
    <scope>NUCLEOTIDE SEQUENCE</scope>
    <source>
        <strain evidence="7">GVMAG-M-3300023174-5</strain>
    </source>
</reference>
<proteinExistence type="predicted"/>
<dbReference type="PROSITE" id="PS00570">
    <property type="entry name" value="RING_HYDROXYL_ALPHA"/>
    <property type="match status" value="1"/>
</dbReference>
<accession>A0A6C0DU16</accession>
<keyword evidence="1" id="KW-0001">2Fe-2S</keyword>
<dbReference type="AlphaFoldDB" id="A0A6C0DU16"/>
<dbReference type="InterPro" id="IPR017941">
    <property type="entry name" value="Rieske_2Fe-2S"/>
</dbReference>
<name>A0A6C0DU16_9ZZZZ</name>
<dbReference type="InterPro" id="IPR050584">
    <property type="entry name" value="Cholesterol_7-desaturase"/>
</dbReference>
<dbReference type="PANTHER" id="PTHR21266:SF60">
    <property type="entry name" value="3-KETOSTEROID-9-ALPHA-MONOOXYGENASE, OXYGENASE COMPONENT"/>
    <property type="match status" value="1"/>
</dbReference>
<keyword evidence="2" id="KW-0479">Metal-binding</keyword>
<dbReference type="GO" id="GO:0016491">
    <property type="term" value="F:oxidoreductase activity"/>
    <property type="evidence" value="ECO:0007669"/>
    <property type="project" value="UniProtKB-KW"/>
</dbReference>